<comment type="caution">
    <text evidence="7">The sequence shown here is derived from an EMBL/GenBank/DDBJ whole genome shotgun (WGS) entry which is preliminary data.</text>
</comment>
<name>A0A5J4KWN1_9CHLR</name>
<accession>A0A5J4KWN1</accession>
<dbReference type="Pfam" id="PF02518">
    <property type="entry name" value="HATPase_c"/>
    <property type="match status" value="1"/>
</dbReference>
<dbReference type="SUPFAM" id="SSF55874">
    <property type="entry name" value="ATPase domain of HSP90 chaperone/DNA topoisomerase II/histidine kinase"/>
    <property type="match status" value="1"/>
</dbReference>
<reference evidence="7 8" key="1">
    <citation type="submission" date="2019-10" db="EMBL/GenBank/DDBJ databases">
        <title>Dictyobacter vulcani sp. nov., within the class Ktedonobacteria, isolated from soil of volcanic Mt. Zao.</title>
        <authorList>
            <person name="Zheng Y."/>
            <person name="Wang C.M."/>
            <person name="Sakai Y."/>
            <person name="Abe K."/>
            <person name="Yokota A."/>
            <person name="Yabe S."/>
        </authorList>
    </citation>
    <scope>NUCLEOTIDE SEQUENCE [LARGE SCALE GENOMIC DNA]</scope>
    <source>
        <strain evidence="7 8">W12</strain>
    </source>
</reference>
<dbReference type="SMART" id="SM00387">
    <property type="entry name" value="HATPase_c"/>
    <property type="match status" value="1"/>
</dbReference>
<dbReference type="Gene3D" id="3.30.565.10">
    <property type="entry name" value="Histidine kinase-like ATPase, C-terminal domain"/>
    <property type="match status" value="1"/>
</dbReference>
<evidence type="ECO:0000313" key="8">
    <source>
        <dbReference type="Proteomes" id="UP000326912"/>
    </source>
</evidence>
<evidence type="ECO:0000256" key="3">
    <source>
        <dbReference type="ARBA" id="ARBA00022553"/>
    </source>
</evidence>
<comment type="catalytic activity">
    <reaction evidence="1">
        <text>ATP + protein L-histidine = ADP + protein N-phospho-L-histidine.</text>
        <dbReference type="EC" id="2.7.13.3"/>
    </reaction>
</comment>
<keyword evidence="5" id="KW-0902">Two-component regulatory system</keyword>
<dbReference type="InterPro" id="IPR003594">
    <property type="entry name" value="HATPase_dom"/>
</dbReference>
<dbReference type="EMBL" id="BKZW01000003">
    <property type="protein sequence ID" value="GER90881.1"/>
    <property type="molecule type" value="Genomic_DNA"/>
</dbReference>
<keyword evidence="8" id="KW-1185">Reference proteome</keyword>
<keyword evidence="3" id="KW-0597">Phosphoprotein</keyword>
<organism evidence="7 8">
    <name type="scientific">Dictyobacter vulcani</name>
    <dbReference type="NCBI Taxonomy" id="2607529"/>
    <lineage>
        <taxon>Bacteria</taxon>
        <taxon>Bacillati</taxon>
        <taxon>Chloroflexota</taxon>
        <taxon>Ktedonobacteria</taxon>
        <taxon>Ktedonobacterales</taxon>
        <taxon>Dictyobacteraceae</taxon>
        <taxon>Dictyobacter</taxon>
    </lineage>
</organism>
<dbReference type="PROSITE" id="PS50109">
    <property type="entry name" value="HIS_KIN"/>
    <property type="match status" value="1"/>
</dbReference>
<dbReference type="InterPro" id="IPR036890">
    <property type="entry name" value="HATPase_C_sf"/>
</dbReference>
<dbReference type="AlphaFoldDB" id="A0A5J4KWN1"/>
<evidence type="ECO:0000313" key="7">
    <source>
        <dbReference type="EMBL" id="GER90881.1"/>
    </source>
</evidence>
<evidence type="ECO:0000256" key="1">
    <source>
        <dbReference type="ARBA" id="ARBA00000085"/>
    </source>
</evidence>
<dbReference type="PANTHER" id="PTHR43547">
    <property type="entry name" value="TWO-COMPONENT HISTIDINE KINASE"/>
    <property type="match status" value="1"/>
</dbReference>
<protein>
    <recommendedName>
        <fullName evidence="2">histidine kinase</fullName>
        <ecNumber evidence="2">2.7.13.3</ecNumber>
    </recommendedName>
</protein>
<dbReference type="EC" id="2.7.13.3" evidence="2"/>
<keyword evidence="4" id="KW-0808">Transferase</keyword>
<gene>
    <name evidence="7" type="ORF">KDW_50430</name>
</gene>
<evidence type="ECO:0000256" key="4">
    <source>
        <dbReference type="ARBA" id="ARBA00022777"/>
    </source>
</evidence>
<dbReference type="PRINTS" id="PR00344">
    <property type="entry name" value="BCTRLSENSOR"/>
</dbReference>
<proteinExistence type="predicted"/>
<sequence>MNVNVANRHERNLVLSQHCMAYARMGIGFMDDFISLAVHALMVPLTVWRKFSQMLVAQVTGGQGFNAPAWQYESMAGHERAIMHMTSLRDISLDVKRLQAGKLALNIEPCDLIALARRVVKYLQTTTNKHHFQVRTGLDYLIIMADPFRIEQVLINLLKNATRDSPEGGTIFVDIWEGHESENVRVAALLVMDCGLDMPDKHRAKLFGRFSRIDNAWTLKGEGLSLHLCRALIERQAGYIWVESVEHHGTTFYVTLPVYS</sequence>
<dbReference type="InterPro" id="IPR004358">
    <property type="entry name" value="Sig_transdc_His_kin-like_C"/>
</dbReference>
<dbReference type="InterPro" id="IPR005467">
    <property type="entry name" value="His_kinase_dom"/>
</dbReference>
<keyword evidence="4" id="KW-0418">Kinase</keyword>
<evidence type="ECO:0000256" key="5">
    <source>
        <dbReference type="ARBA" id="ARBA00023012"/>
    </source>
</evidence>
<evidence type="ECO:0000259" key="6">
    <source>
        <dbReference type="PROSITE" id="PS50109"/>
    </source>
</evidence>
<evidence type="ECO:0000256" key="2">
    <source>
        <dbReference type="ARBA" id="ARBA00012438"/>
    </source>
</evidence>
<feature type="domain" description="Histidine kinase" evidence="6">
    <location>
        <begin position="36"/>
        <end position="260"/>
    </location>
</feature>
<dbReference type="PANTHER" id="PTHR43547:SF2">
    <property type="entry name" value="HYBRID SIGNAL TRANSDUCTION HISTIDINE KINASE C"/>
    <property type="match status" value="1"/>
</dbReference>
<dbReference type="Proteomes" id="UP000326912">
    <property type="component" value="Unassembled WGS sequence"/>
</dbReference>
<dbReference type="GO" id="GO:0000155">
    <property type="term" value="F:phosphorelay sensor kinase activity"/>
    <property type="evidence" value="ECO:0007669"/>
    <property type="project" value="TreeGrafter"/>
</dbReference>